<gene>
    <name evidence="1" type="ORF">F2Z80_05480</name>
</gene>
<dbReference type="Proteomes" id="UP000326687">
    <property type="component" value="Unassembled WGS sequence"/>
</dbReference>
<reference evidence="1 2" key="1">
    <citation type="submission" date="2019-09" db="EMBL/GenBank/DDBJ databases">
        <title>Vibrio Fortis S7-72.</title>
        <authorList>
            <person name="Das S.K."/>
        </authorList>
    </citation>
    <scope>NUCLEOTIDE SEQUENCE [LARGE SCALE GENOMIC DNA]</scope>
    <source>
        <strain evidence="1 2">S7-72</strain>
    </source>
</reference>
<accession>A0A5N3SBZ0</accession>
<comment type="caution">
    <text evidence="1">The sequence shown here is derived from an EMBL/GenBank/DDBJ whole genome shotgun (WGS) entry which is preliminary data.</text>
</comment>
<organism evidence="1 2">
    <name type="scientific">Vibrio fortis</name>
    <dbReference type="NCBI Taxonomy" id="212667"/>
    <lineage>
        <taxon>Bacteria</taxon>
        <taxon>Pseudomonadati</taxon>
        <taxon>Pseudomonadota</taxon>
        <taxon>Gammaproteobacteria</taxon>
        <taxon>Vibrionales</taxon>
        <taxon>Vibrionaceae</taxon>
        <taxon>Vibrio</taxon>
    </lineage>
</organism>
<sequence>MASNFFKNVAKMQVVGALGLYLQTFVQNSSKVLVVCRTNTKKAPRKAVSYTEIPKLQLRDFF</sequence>
<dbReference type="EMBL" id="VXDD01000001">
    <property type="protein sequence ID" value="KAB0303441.1"/>
    <property type="molecule type" value="Genomic_DNA"/>
</dbReference>
<name>A0A5N3SBZ0_9VIBR</name>
<evidence type="ECO:0000313" key="2">
    <source>
        <dbReference type="Proteomes" id="UP000326687"/>
    </source>
</evidence>
<proteinExistence type="predicted"/>
<dbReference type="AlphaFoldDB" id="A0A5N3SBZ0"/>
<protein>
    <submittedName>
        <fullName evidence="1">Uncharacterized protein</fullName>
    </submittedName>
</protein>
<evidence type="ECO:0000313" key="1">
    <source>
        <dbReference type="EMBL" id="KAB0303441.1"/>
    </source>
</evidence>